<feature type="domain" description="NAD-dependent epimerase/dehydratase" evidence="1">
    <location>
        <begin position="4"/>
        <end position="72"/>
    </location>
</feature>
<keyword evidence="3" id="KW-1185">Reference proteome</keyword>
<dbReference type="Gene3D" id="3.40.50.720">
    <property type="entry name" value="NAD(P)-binding Rossmann-like Domain"/>
    <property type="match status" value="1"/>
</dbReference>
<dbReference type="InterPro" id="IPR036291">
    <property type="entry name" value="NAD(P)-bd_dom_sf"/>
</dbReference>
<dbReference type="PANTHER" id="PTHR43245:SF13">
    <property type="entry name" value="UDP-D-APIOSE_UDP-D-XYLOSE SYNTHASE 2"/>
    <property type="match status" value="1"/>
</dbReference>
<dbReference type="PANTHER" id="PTHR43245">
    <property type="entry name" value="BIFUNCTIONAL POLYMYXIN RESISTANCE PROTEIN ARNA"/>
    <property type="match status" value="1"/>
</dbReference>
<organism evidence="2 3">
    <name type="scientific">Metabacillus sediminis</name>
    <dbReference type="NCBI Taxonomy" id="3117746"/>
    <lineage>
        <taxon>Bacteria</taxon>
        <taxon>Bacillati</taxon>
        <taxon>Bacillota</taxon>
        <taxon>Bacilli</taxon>
        <taxon>Bacillales</taxon>
        <taxon>Bacillaceae</taxon>
        <taxon>Metabacillus</taxon>
    </lineage>
</organism>
<reference evidence="2 3" key="1">
    <citation type="submission" date="2024-02" db="EMBL/GenBank/DDBJ databases">
        <title>Seven novel Bacillus-like species.</title>
        <authorList>
            <person name="Liu G."/>
        </authorList>
    </citation>
    <scope>NUCLEOTIDE SEQUENCE [LARGE SCALE GENOMIC DNA]</scope>
    <source>
        <strain evidence="2 3">FJAT-52054</strain>
    </source>
</reference>
<dbReference type="SUPFAM" id="SSF51735">
    <property type="entry name" value="NAD(P)-binding Rossmann-fold domains"/>
    <property type="match status" value="1"/>
</dbReference>
<evidence type="ECO:0000313" key="3">
    <source>
        <dbReference type="Proteomes" id="UP001377337"/>
    </source>
</evidence>
<proteinExistence type="predicted"/>
<dbReference type="InterPro" id="IPR001509">
    <property type="entry name" value="Epimerase_deHydtase"/>
</dbReference>
<dbReference type="EMBL" id="CP147407">
    <property type="protein sequence ID" value="WXB98241.1"/>
    <property type="molecule type" value="Genomic_DNA"/>
</dbReference>
<protein>
    <submittedName>
        <fullName evidence="2">NAD-dependent epimerase/dehydratase family protein</fullName>
    </submittedName>
</protein>
<evidence type="ECO:0000259" key="1">
    <source>
        <dbReference type="Pfam" id="PF01370"/>
    </source>
</evidence>
<name>A0ABZ2NKM9_9BACI</name>
<dbReference type="InterPro" id="IPR050177">
    <property type="entry name" value="Lipid_A_modif_metabolic_enz"/>
</dbReference>
<dbReference type="RefSeq" id="WP_338781178.1">
    <property type="nucleotide sequence ID" value="NZ_CP147407.1"/>
</dbReference>
<evidence type="ECO:0000313" key="2">
    <source>
        <dbReference type="EMBL" id="WXB98241.1"/>
    </source>
</evidence>
<sequence length="293" mass="33546">MRKILVLGGTNYFGKKLVQRLLKNDDRVTLATRESHDDGFGMQVDRLKIDREDKQSMMTAFEGKNWDLVYDQSCLASQEAWDAAKALKEKCSRYIFTSTQAVYEFGTNHREENFDPMSFTYRLKKRAEYQGYEGYQEAKRAAEAVLFQQGYFKIAAVRMPIVVSQDDYTERLKFYVDKIKQSNPIVIEDPKFRYSFIHAEEAAEFLFQLGNSDFTGSINPGCSEDISLDELVQKIGRIVERKPLIQSNQTGDKGSPYALPGSWSVHTGKAKSLGLSFSKLDEVLDPLIRSFQK</sequence>
<gene>
    <name evidence="2" type="ORF">WCV65_07115</name>
</gene>
<dbReference type="Pfam" id="PF01370">
    <property type="entry name" value="Epimerase"/>
    <property type="match status" value="1"/>
</dbReference>
<accession>A0ABZ2NKM9</accession>
<dbReference type="Proteomes" id="UP001377337">
    <property type="component" value="Chromosome"/>
</dbReference>